<evidence type="ECO:0000313" key="1">
    <source>
        <dbReference type="EMBL" id="KAK7049922.1"/>
    </source>
</evidence>
<dbReference type="AlphaFoldDB" id="A0AAW0DES3"/>
<protein>
    <recommendedName>
        <fullName evidence="3">F-box protein</fullName>
    </recommendedName>
</protein>
<evidence type="ECO:0008006" key="3">
    <source>
        <dbReference type="Google" id="ProtNLM"/>
    </source>
</evidence>
<organism evidence="1 2">
    <name type="scientific">Paramarasmius palmivorus</name>
    <dbReference type="NCBI Taxonomy" id="297713"/>
    <lineage>
        <taxon>Eukaryota</taxon>
        <taxon>Fungi</taxon>
        <taxon>Dikarya</taxon>
        <taxon>Basidiomycota</taxon>
        <taxon>Agaricomycotina</taxon>
        <taxon>Agaricomycetes</taxon>
        <taxon>Agaricomycetidae</taxon>
        <taxon>Agaricales</taxon>
        <taxon>Marasmiineae</taxon>
        <taxon>Marasmiaceae</taxon>
        <taxon>Paramarasmius</taxon>
    </lineage>
</organism>
<comment type="caution">
    <text evidence="1">The sequence shown here is derived from an EMBL/GenBank/DDBJ whole genome shotgun (WGS) entry which is preliminary data.</text>
</comment>
<name>A0AAW0DES3_9AGAR</name>
<accession>A0AAW0DES3</accession>
<reference evidence="1 2" key="1">
    <citation type="submission" date="2024-01" db="EMBL/GenBank/DDBJ databases">
        <title>A draft genome for a cacao thread blight-causing isolate of Paramarasmius palmivorus.</title>
        <authorList>
            <person name="Baruah I.K."/>
            <person name="Bukari Y."/>
            <person name="Amoako-Attah I."/>
            <person name="Meinhardt L.W."/>
            <person name="Bailey B.A."/>
            <person name="Cohen S.P."/>
        </authorList>
    </citation>
    <scope>NUCLEOTIDE SEQUENCE [LARGE SCALE GENOMIC DNA]</scope>
    <source>
        <strain evidence="1 2">GH-12</strain>
    </source>
</reference>
<sequence length="308" mass="35455">MSPNLPVEIFREIVRHVLGSKETSDVIGFSSKPSWCRISSLVYSSKLLRALSLERWFQTLYISTPGDIIDGSLVFPEIKKSWTRELHCILHETESSQMERWEIEGFKRLNKIRFDWIKPMPNDQSFTSTWFQSTIPMTELEIRGMEWPSPKVVSSIARTFPHLEILRLQQDTVWCGLCYLCCVPGFQEPGPSSITYKGGLGLPFHYSQALAPLSRLQVVIITVRDNGRGETELRNEAGKNDNIWSGECDECMALMYSDSDYRERSTANKKKAVEKSEERPSSLEVVEWRFYSVPTFSYDDQPTPTPFD</sequence>
<dbReference type="Proteomes" id="UP001383192">
    <property type="component" value="Unassembled WGS sequence"/>
</dbReference>
<proteinExistence type="predicted"/>
<keyword evidence="2" id="KW-1185">Reference proteome</keyword>
<gene>
    <name evidence="1" type="ORF">VNI00_005352</name>
</gene>
<evidence type="ECO:0000313" key="2">
    <source>
        <dbReference type="Proteomes" id="UP001383192"/>
    </source>
</evidence>
<dbReference type="EMBL" id="JAYKXP010000015">
    <property type="protein sequence ID" value="KAK7049922.1"/>
    <property type="molecule type" value="Genomic_DNA"/>
</dbReference>